<dbReference type="EMBL" id="JMKJ01000222">
    <property type="protein sequence ID" value="KGG51660.1"/>
    <property type="molecule type" value="Genomic_DNA"/>
</dbReference>
<evidence type="ECO:0000313" key="3">
    <source>
        <dbReference type="Proteomes" id="UP000029725"/>
    </source>
</evidence>
<reference evidence="2 3" key="1">
    <citation type="submission" date="2014-04" db="EMBL/GenBank/DDBJ databases">
        <title>A new species of microsporidia sheds light on the evolution of extreme parasitism.</title>
        <authorList>
            <person name="Haag K.L."/>
            <person name="James T.Y."/>
            <person name="Larsson R."/>
            <person name="Schaer T.M."/>
            <person name="Refardt D."/>
            <person name="Pombert J.-F."/>
            <person name="Ebert D."/>
        </authorList>
    </citation>
    <scope>NUCLEOTIDE SEQUENCE [LARGE SCALE GENOMIC DNA]</scope>
    <source>
        <strain evidence="2 3">UGP3</strain>
        <tissue evidence="2">Spores</tissue>
    </source>
</reference>
<name>A0A098VRQ5_9MICR</name>
<keyword evidence="3" id="KW-1185">Reference proteome</keyword>
<dbReference type="GeneID" id="25259465"/>
<dbReference type="Proteomes" id="UP000029725">
    <property type="component" value="Unassembled WGS sequence"/>
</dbReference>
<feature type="coiled-coil region" evidence="1">
    <location>
        <begin position="503"/>
        <end position="530"/>
    </location>
</feature>
<comment type="caution">
    <text evidence="2">The sequence shown here is derived from an EMBL/GenBank/DDBJ whole genome shotgun (WGS) entry which is preliminary data.</text>
</comment>
<dbReference type="RefSeq" id="XP_013238087.1">
    <property type="nucleotide sequence ID" value="XM_013382633.1"/>
</dbReference>
<protein>
    <submittedName>
        <fullName evidence="2">Uncharacterized protein</fullName>
    </submittedName>
</protein>
<proteinExistence type="predicted"/>
<organism evidence="2 3">
    <name type="scientific">Mitosporidium daphniae</name>
    <dbReference type="NCBI Taxonomy" id="1485682"/>
    <lineage>
        <taxon>Eukaryota</taxon>
        <taxon>Fungi</taxon>
        <taxon>Fungi incertae sedis</taxon>
        <taxon>Microsporidia</taxon>
        <taxon>Mitosporidium</taxon>
    </lineage>
</organism>
<accession>A0A098VRQ5</accession>
<dbReference type="HOGENOM" id="CLU_430875_0_0_1"/>
<sequence length="635" mass="70281">MTFNLIEYICGLACNDSFDGENLYNKLAKPFYLSNTASLQPKDHPSPVSLSLSSYSSRLKARKAACAAIASLSFQDVEPLHSLWCTYVSKLFSIPPSKPNRSISTSWLTPDDLTKSSRMDLHGAYVTIKASRCAAQVGKAGNDTDSQGRNIVRMCSSNCRKGKSLYNFDFWKPNRAGQCRGKGREKVQKEINKHKQIDADGGHWGSICIFNTLCGKEYNLSSLEICNISSVVELKFLVSSDTTSCELIPPDHQILILQNGCHIKDSDLIANSQFLTVFLFDKRVLLRDQKSISNASHIEQLGTTHKHHIQIIESKFQLLLKFSSNGPRRASFDRQWHGNCNYTRFIKEKNVNASSYLETTGCNKLIIREAVLAEKILQLPSVIEESLSSFQQIIKENSAVLCDAKEQYAKAGPSMESNKIVYDDSKALLIDLVKAKNAIAILLQVEGSISSCTSIQEKLVEANGEYAAAQSLAVPSSQNDKPLNLLNTSPPNSLSITELLQIIHSLSDINETLSRENRELKGNIAHFTSNLKIVVKEYAQNLDLNMQDIEKILSKSSILNGSVGESPESSTETITPDSLLVAIESLLIRKKTMLQKGSGGPHSLNAIKSRLVDILEGRPLSPFEKGFPCTFINRL</sequence>
<dbReference type="VEuPathDB" id="MicrosporidiaDB:DI09_2p370"/>
<evidence type="ECO:0000256" key="1">
    <source>
        <dbReference type="SAM" id="Coils"/>
    </source>
</evidence>
<keyword evidence="1" id="KW-0175">Coiled coil</keyword>
<evidence type="ECO:0000313" key="2">
    <source>
        <dbReference type="EMBL" id="KGG51660.1"/>
    </source>
</evidence>
<dbReference type="AlphaFoldDB" id="A0A098VRQ5"/>
<gene>
    <name evidence="2" type="ORF">DI09_2p370</name>
</gene>